<dbReference type="PROSITE" id="PS51257">
    <property type="entry name" value="PROKAR_LIPOPROTEIN"/>
    <property type="match status" value="1"/>
</dbReference>
<gene>
    <name evidence="1" type="ORF">Amac_097310</name>
</gene>
<evidence type="ECO:0008006" key="3">
    <source>
        <dbReference type="Google" id="ProtNLM"/>
    </source>
</evidence>
<dbReference type="Proteomes" id="UP000331127">
    <property type="component" value="Unassembled WGS sequence"/>
</dbReference>
<dbReference type="EMBL" id="BLAE01000092">
    <property type="protein sequence ID" value="GES16133.1"/>
    <property type="molecule type" value="Genomic_DNA"/>
</dbReference>
<accession>A0A5M3XB70</accession>
<proteinExistence type="predicted"/>
<protein>
    <recommendedName>
        <fullName evidence="3">Lipoprotein</fullName>
    </recommendedName>
</protein>
<organism evidence="1 2">
    <name type="scientific">Acrocarpospora macrocephala</name>
    <dbReference type="NCBI Taxonomy" id="150177"/>
    <lineage>
        <taxon>Bacteria</taxon>
        <taxon>Bacillati</taxon>
        <taxon>Actinomycetota</taxon>
        <taxon>Actinomycetes</taxon>
        <taxon>Streptosporangiales</taxon>
        <taxon>Streptosporangiaceae</taxon>
        <taxon>Acrocarpospora</taxon>
    </lineage>
</organism>
<name>A0A5M3XB70_9ACTN</name>
<sequence>MPVPADRVVGYARGVSRVLVSAALVAAALLLAGCGSDAPPVSRPSALAIPDGFTRVGGLSNGLVMAIPSSWRSVDLSKTDFEKELEASGLSGATLEQAKTSLRSLQKSKALYAMDPASQQESPDGFVTNLNGFCQPSVGASADALIEIAKQQLTTVNAKVSEAAAVPLGNGTAVRIRYTLPLGKALINGTQYYVPSDKGRTCVVTLSTDLTGKNALFDQIGGTIRPV</sequence>
<reference evidence="1 2" key="1">
    <citation type="submission" date="2019-10" db="EMBL/GenBank/DDBJ databases">
        <title>Whole genome shotgun sequence of Acrocarpospora macrocephala NBRC 16266.</title>
        <authorList>
            <person name="Ichikawa N."/>
            <person name="Kimura A."/>
            <person name="Kitahashi Y."/>
            <person name="Komaki H."/>
            <person name="Oguchi A."/>
        </authorList>
    </citation>
    <scope>NUCLEOTIDE SEQUENCE [LARGE SCALE GENOMIC DNA]</scope>
    <source>
        <strain evidence="1 2">NBRC 16266</strain>
    </source>
</reference>
<evidence type="ECO:0000313" key="1">
    <source>
        <dbReference type="EMBL" id="GES16133.1"/>
    </source>
</evidence>
<evidence type="ECO:0000313" key="2">
    <source>
        <dbReference type="Proteomes" id="UP000331127"/>
    </source>
</evidence>
<dbReference type="AlphaFoldDB" id="A0A5M3XB70"/>
<keyword evidence="2" id="KW-1185">Reference proteome</keyword>
<comment type="caution">
    <text evidence="1">The sequence shown here is derived from an EMBL/GenBank/DDBJ whole genome shotgun (WGS) entry which is preliminary data.</text>
</comment>